<dbReference type="PANTHER" id="PTHR24185:SF1">
    <property type="entry name" value="CALCIUM-INDEPENDENT PHOSPHOLIPASE A2-GAMMA"/>
    <property type="match status" value="1"/>
</dbReference>
<accession>A0A2B7ZIN2</accession>
<dbReference type="Proteomes" id="UP000226031">
    <property type="component" value="Unassembled WGS sequence"/>
</dbReference>
<dbReference type="AlphaFoldDB" id="A0A2B7ZIN2"/>
<dbReference type="Gene3D" id="3.40.1090.10">
    <property type="entry name" value="Cytosolic phospholipase A2 catalytic domain"/>
    <property type="match status" value="1"/>
</dbReference>
<dbReference type="SUPFAM" id="SSF52151">
    <property type="entry name" value="FabD/lysophospholipase-like"/>
    <property type="match status" value="1"/>
</dbReference>
<dbReference type="STRING" id="73230.A0A2B7ZIN2"/>
<keyword evidence="1" id="KW-0378">Hydrolase</keyword>
<dbReference type="GO" id="GO:0019369">
    <property type="term" value="P:arachidonate metabolic process"/>
    <property type="evidence" value="ECO:0007669"/>
    <property type="project" value="TreeGrafter"/>
</dbReference>
<dbReference type="EMBL" id="PDND01000061">
    <property type="protein sequence ID" value="PGH33495.1"/>
    <property type="molecule type" value="Genomic_DNA"/>
</dbReference>
<gene>
    <name evidence="3" type="ORF">GX50_03651</name>
</gene>
<name>A0A2B7ZIN2_9EURO</name>
<dbReference type="InterPro" id="IPR027417">
    <property type="entry name" value="P-loop_NTPase"/>
</dbReference>
<keyword evidence="2" id="KW-0443">Lipid metabolism</keyword>
<dbReference type="Gene3D" id="3.40.50.300">
    <property type="entry name" value="P-loop containing nucleotide triphosphate hydrolases"/>
    <property type="match status" value="1"/>
</dbReference>
<reference evidence="3 4" key="1">
    <citation type="submission" date="2017-10" db="EMBL/GenBank/DDBJ databases">
        <title>Comparative genomics in systemic dimorphic fungi from Ajellomycetaceae.</title>
        <authorList>
            <person name="Munoz J.F."/>
            <person name="Mcewen J.G."/>
            <person name="Clay O.K."/>
            <person name="Cuomo C.A."/>
        </authorList>
    </citation>
    <scope>NUCLEOTIDE SEQUENCE [LARGE SCALE GENOMIC DNA]</scope>
    <source>
        <strain evidence="3 4">UAMH4076</strain>
    </source>
</reference>
<dbReference type="GO" id="GO:0047499">
    <property type="term" value="F:calcium-independent phospholipase A2 activity"/>
    <property type="evidence" value="ECO:0007669"/>
    <property type="project" value="TreeGrafter"/>
</dbReference>
<dbReference type="SUPFAM" id="SSF52540">
    <property type="entry name" value="P-loop containing nucleoside triphosphate hydrolases"/>
    <property type="match status" value="1"/>
</dbReference>
<evidence type="ECO:0000313" key="3">
    <source>
        <dbReference type="EMBL" id="PGH33495.1"/>
    </source>
</evidence>
<comment type="caution">
    <text evidence="3">The sequence shown here is derived from an EMBL/GenBank/DDBJ whole genome shotgun (WGS) entry which is preliminary data.</text>
</comment>
<dbReference type="GO" id="GO:0016042">
    <property type="term" value="P:lipid catabolic process"/>
    <property type="evidence" value="ECO:0007669"/>
    <property type="project" value="UniProtKB-KW"/>
</dbReference>
<keyword evidence="2" id="KW-0442">Lipid degradation</keyword>
<sequence length="472" mass="52927">MEIVDEKSPPKSCDYFHLIGGPDIGGLIEIMLGRLKISVVECIEAYVKLFKRVFEQMKSRISTASQTQRTFGSEELTRAVKSVMLGTGEDEDKLLKDAPKVGCMVFVCATGKEINEVVCFTSYSNFLNSVKIWEACGATSAAMSFFDSIRISLSGEEFADSPTGANNPVWVSGVPSLDSFKRNALDLFTTLAKIATKIEETAERFNRRKTHLCEKGLYYRFNVNCGLEDVRLEDSKKLMEITAATRRYVMSEDVLKDMQACVKSSSGQGSPNFQTLFALLGVPVVNNFVDRPSHMVQLERSLVQSSQNVGRKYFVLHSVGGIGKTQLAVSVLWLDAKSERVLRRSIAHCASRIPEGQIPKNSRLFSSSQHSENSLDEVVRDVFSWLAKPQITHWLLIFDNVDRHIDPDAFAIRQYFPKADQGSILIIHKSTRFPCSDRQHGKRERPMSFSGKHVKLRAGLYHRSDARGLAVY</sequence>
<evidence type="ECO:0000256" key="2">
    <source>
        <dbReference type="ARBA" id="ARBA00022963"/>
    </source>
</evidence>
<evidence type="ECO:0000313" key="4">
    <source>
        <dbReference type="Proteomes" id="UP000226031"/>
    </source>
</evidence>
<keyword evidence="4" id="KW-1185">Reference proteome</keyword>
<dbReference type="InterPro" id="IPR016035">
    <property type="entry name" value="Acyl_Trfase/lysoPLipase"/>
</dbReference>
<proteinExistence type="predicted"/>
<evidence type="ECO:0008006" key="5">
    <source>
        <dbReference type="Google" id="ProtNLM"/>
    </source>
</evidence>
<dbReference type="GO" id="GO:0016020">
    <property type="term" value="C:membrane"/>
    <property type="evidence" value="ECO:0007669"/>
    <property type="project" value="TreeGrafter"/>
</dbReference>
<evidence type="ECO:0000256" key="1">
    <source>
        <dbReference type="ARBA" id="ARBA00022801"/>
    </source>
</evidence>
<protein>
    <recommendedName>
        <fullName evidence="5">NB-ARC domain-containing protein</fullName>
    </recommendedName>
</protein>
<organism evidence="3 4">
    <name type="scientific">[Emmonsia] crescens</name>
    <dbReference type="NCBI Taxonomy" id="73230"/>
    <lineage>
        <taxon>Eukaryota</taxon>
        <taxon>Fungi</taxon>
        <taxon>Dikarya</taxon>
        <taxon>Ascomycota</taxon>
        <taxon>Pezizomycotina</taxon>
        <taxon>Eurotiomycetes</taxon>
        <taxon>Eurotiomycetidae</taxon>
        <taxon>Onygenales</taxon>
        <taxon>Ajellomycetaceae</taxon>
        <taxon>Emergomyces</taxon>
    </lineage>
</organism>
<dbReference type="VEuPathDB" id="FungiDB:EMCG_08516"/>
<dbReference type="PANTHER" id="PTHR24185">
    <property type="entry name" value="CALCIUM-INDEPENDENT PHOSPHOLIPASE A2-GAMMA"/>
    <property type="match status" value="1"/>
</dbReference>